<gene>
    <name evidence="1" type="ORF">BGZ80_006310</name>
</gene>
<organism evidence="1 2">
    <name type="scientific">Entomortierella chlamydospora</name>
    <dbReference type="NCBI Taxonomy" id="101097"/>
    <lineage>
        <taxon>Eukaryota</taxon>
        <taxon>Fungi</taxon>
        <taxon>Fungi incertae sedis</taxon>
        <taxon>Mucoromycota</taxon>
        <taxon>Mortierellomycotina</taxon>
        <taxon>Mortierellomycetes</taxon>
        <taxon>Mortierellales</taxon>
        <taxon>Mortierellaceae</taxon>
        <taxon>Entomortierella</taxon>
    </lineage>
</organism>
<dbReference type="AlphaFoldDB" id="A0A9P6MI70"/>
<sequence length="194" mass="21296">QQQQQQQQQFQTDPALVSSFLSNFSSLNNYQQLNSDQAQNELMSMLNSSVFSYQDGLSQENALNFATSYLLQQQQQQQQQQQSSSGIGASGFGSNILQSQSINSSSATATQASHQRIISGNVANTKHDTPSPEVFQLPDFAGSPRSYLYGESMVPQVVHQAVGEASRLFKFQAQQGLSNNDDSQLFNNGGQQFP</sequence>
<protein>
    <submittedName>
        <fullName evidence="1">Uncharacterized protein</fullName>
    </submittedName>
</protein>
<dbReference type="Proteomes" id="UP000703661">
    <property type="component" value="Unassembled WGS sequence"/>
</dbReference>
<proteinExistence type="predicted"/>
<feature type="non-terminal residue" evidence="1">
    <location>
        <position position="1"/>
    </location>
</feature>
<accession>A0A9P6MI70</accession>
<dbReference type="EMBL" id="JAAAID010003107">
    <property type="protein sequence ID" value="KAG0000740.1"/>
    <property type="molecule type" value="Genomic_DNA"/>
</dbReference>
<reference evidence="1" key="1">
    <citation type="journal article" date="2020" name="Fungal Divers.">
        <title>Resolving the Mortierellaceae phylogeny through synthesis of multi-gene phylogenetics and phylogenomics.</title>
        <authorList>
            <person name="Vandepol N."/>
            <person name="Liber J."/>
            <person name="Desiro A."/>
            <person name="Na H."/>
            <person name="Kennedy M."/>
            <person name="Barry K."/>
            <person name="Grigoriev I.V."/>
            <person name="Miller A.N."/>
            <person name="O'Donnell K."/>
            <person name="Stajich J.E."/>
            <person name="Bonito G."/>
        </authorList>
    </citation>
    <scope>NUCLEOTIDE SEQUENCE</scope>
    <source>
        <strain evidence="1">NRRL 2769</strain>
    </source>
</reference>
<comment type="caution">
    <text evidence="1">The sequence shown here is derived from an EMBL/GenBank/DDBJ whole genome shotgun (WGS) entry which is preliminary data.</text>
</comment>
<keyword evidence="2" id="KW-1185">Reference proteome</keyword>
<name>A0A9P6MI70_9FUNG</name>
<evidence type="ECO:0000313" key="1">
    <source>
        <dbReference type="EMBL" id="KAG0000740.1"/>
    </source>
</evidence>
<evidence type="ECO:0000313" key="2">
    <source>
        <dbReference type="Proteomes" id="UP000703661"/>
    </source>
</evidence>